<dbReference type="PANTHER" id="PTHR46558:SF11">
    <property type="entry name" value="HTH-TYPE TRANSCRIPTIONAL REGULATOR XRE"/>
    <property type="match status" value="1"/>
</dbReference>
<organism evidence="3 4">
    <name type="scientific">Lacticaseibacillus pabuli</name>
    <dbReference type="NCBI Taxonomy" id="3025672"/>
    <lineage>
        <taxon>Bacteria</taxon>
        <taxon>Bacillati</taxon>
        <taxon>Bacillota</taxon>
        <taxon>Bacilli</taxon>
        <taxon>Lactobacillales</taxon>
        <taxon>Lactobacillaceae</taxon>
        <taxon>Lacticaseibacillus</taxon>
    </lineage>
</organism>
<dbReference type="SMART" id="SM00530">
    <property type="entry name" value="HTH_XRE"/>
    <property type="match status" value="1"/>
</dbReference>
<evidence type="ECO:0000313" key="3">
    <source>
        <dbReference type="EMBL" id="WDF81865.1"/>
    </source>
</evidence>
<dbReference type="CDD" id="cd00093">
    <property type="entry name" value="HTH_XRE"/>
    <property type="match status" value="1"/>
</dbReference>
<proteinExistence type="predicted"/>
<keyword evidence="1" id="KW-0238">DNA-binding</keyword>
<dbReference type="PROSITE" id="PS50943">
    <property type="entry name" value="HTH_CROC1"/>
    <property type="match status" value="1"/>
</dbReference>
<dbReference type="InterPro" id="IPR001387">
    <property type="entry name" value="Cro/C1-type_HTH"/>
</dbReference>
<gene>
    <name evidence="3" type="ORF">PQ472_07985</name>
</gene>
<dbReference type="Gene3D" id="1.10.260.40">
    <property type="entry name" value="lambda repressor-like DNA-binding domains"/>
    <property type="match status" value="1"/>
</dbReference>
<reference evidence="3 4" key="1">
    <citation type="submission" date="2023-02" db="EMBL/GenBank/DDBJ databases">
        <title>Genome sequence of Lacticaseibacillus sp. KACC 23028.</title>
        <authorList>
            <person name="Kim S."/>
            <person name="Heo J."/>
            <person name="Kwon S.-W."/>
        </authorList>
    </citation>
    <scope>NUCLEOTIDE SEQUENCE [LARGE SCALE GENOMIC DNA]</scope>
    <source>
        <strain evidence="3 4">KACC 23028</strain>
    </source>
</reference>
<dbReference type="Pfam" id="PF01381">
    <property type="entry name" value="HTH_3"/>
    <property type="match status" value="1"/>
</dbReference>
<dbReference type="EMBL" id="CP117884">
    <property type="protein sequence ID" value="WDF81865.1"/>
    <property type="molecule type" value="Genomic_DNA"/>
</dbReference>
<dbReference type="PANTHER" id="PTHR46558">
    <property type="entry name" value="TRACRIPTIONAL REGULATORY PROTEIN-RELATED-RELATED"/>
    <property type="match status" value="1"/>
</dbReference>
<name>A0ABY7WVC2_9LACO</name>
<evidence type="ECO:0000259" key="2">
    <source>
        <dbReference type="PROSITE" id="PS50943"/>
    </source>
</evidence>
<accession>A0ABY7WVC2</accession>
<dbReference type="RefSeq" id="WP_274258916.1">
    <property type="nucleotide sequence ID" value="NZ_CP117884.1"/>
</dbReference>
<dbReference type="SUPFAM" id="SSF47413">
    <property type="entry name" value="lambda repressor-like DNA-binding domains"/>
    <property type="match status" value="1"/>
</dbReference>
<protein>
    <submittedName>
        <fullName evidence="3">Helix-turn-helix transcriptional regulator</fullName>
    </submittedName>
</protein>
<dbReference type="Proteomes" id="UP001220377">
    <property type="component" value="Chromosome"/>
</dbReference>
<feature type="domain" description="HTH cro/C1-type" evidence="2">
    <location>
        <begin position="7"/>
        <end position="61"/>
    </location>
</feature>
<evidence type="ECO:0000256" key="1">
    <source>
        <dbReference type="ARBA" id="ARBA00023125"/>
    </source>
</evidence>
<sequence>MDTGEAIKKLRKEHHQTQAELGKILGVASTTVSSWERGAAFPLMTTAKAMAELWNVPITVIAGDAPLENRPKQRVDIADDDVIMTFEGKPIPPEDVELMRRLLRGGKK</sequence>
<dbReference type="InterPro" id="IPR010982">
    <property type="entry name" value="Lambda_DNA-bd_dom_sf"/>
</dbReference>
<keyword evidence="4" id="KW-1185">Reference proteome</keyword>
<evidence type="ECO:0000313" key="4">
    <source>
        <dbReference type="Proteomes" id="UP001220377"/>
    </source>
</evidence>